<dbReference type="AlphaFoldDB" id="A0A0C9US61"/>
<organism evidence="2 3">
    <name type="scientific">Sphaerobolus stellatus (strain SS14)</name>
    <dbReference type="NCBI Taxonomy" id="990650"/>
    <lineage>
        <taxon>Eukaryota</taxon>
        <taxon>Fungi</taxon>
        <taxon>Dikarya</taxon>
        <taxon>Basidiomycota</taxon>
        <taxon>Agaricomycotina</taxon>
        <taxon>Agaricomycetes</taxon>
        <taxon>Phallomycetidae</taxon>
        <taxon>Geastrales</taxon>
        <taxon>Sphaerobolaceae</taxon>
        <taxon>Sphaerobolus</taxon>
    </lineage>
</organism>
<dbReference type="HOGENOM" id="CLU_2334978_0_0_1"/>
<dbReference type="EMBL" id="KN837233">
    <property type="protein sequence ID" value="KIJ32037.1"/>
    <property type="molecule type" value="Genomic_DNA"/>
</dbReference>
<keyword evidence="3" id="KW-1185">Reference proteome</keyword>
<protein>
    <submittedName>
        <fullName evidence="2">Unplaced genomic scaffold SPHSTscaffold_158, whole genome shotgun sequence</fullName>
    </submittedName>
</protein>
<sequence>MPSNAPAYMKAAPQSVPDERGGEAVTEEASANGGATCHVGICHELSRASMVKRALGRVGTPPRGVPTLPKKITRPNGSPSYRASPPGGLRPLPARDSH</sequence>
<evidence type="ECO:0000256" key="1">
    <source>
        <dbReference type="SAM" id="MobiDB-lite"/>
    </source>
</evidence>
<feature type="region of interest" description="Disordered" evidence="1">
    <location>
        <begin position="56"/>
        <end position="98"/>
    </location>
</feature>
<evidence type="ECO:0000313" key="3">
    <source>
        <dbReference type="Proteomes" id="UP000054279"/>
    </source>
</evidence>
<evidence type="ECO:0000313" key="2">
    <source>
        <dbReference type="EMBL" id="KIJ32037.1"/>
    </source>
</evidence>
<gene>
    <name evidence="2" type="ORF">M422DRAFT_266271</name>
</gene>
<proteinExistence type="predicted"/>
<feature type="region of interest" description="Disordered" evidence="1">
    <location>
        <begin position="1"/>
        <end position="35"/>
    </location>
</feature>
<reference evidence="2 3" key="1">
    <citation type="submission" date="2014-06" db="EMBL/GenBank/DDBJ databases">
        <title>Evolutionary Origins and Diversification of the Mycorrhizal Mutualists.</title>
        <authorList>
            <consortium name="DOE Joint Genome Institute"/>
            <consortium name="Mycorrhizal Genomics Consortium"/>
            <person name="Kohler A."/>
            <person name="Kuo A."/>
            <person name="Nagy L.G."/>
            <person name="Floudas D."/>
            <person name="Copeland A."/>
            <person name="Barry K.W."/>
            <person name="Cichocki N."/>
            <person name="Veneault-Fourrey C."/>
            <person name="LaButti K."/>
            <person name="Lindquist E.A."/>
            <person name="Lipzen A."/>
            <person name="Lundell T."/>
            <person name="Morin E."/>
            <person name="Murat C."/>
            <person name="Riley R."/>
            <person name="Ohm R."/>
            <person name="Sun H."/>
            <person name="Tunlid A."/>
            <person name="Henrissat B."/>
            <person name="Grigoriev I.V."/>
            <person name="Hibbett D.S."/>
            <person name="Martin F."/>
        </authorList>
    </citation>
    <scope>NUCLEOTIDE SEQUENCE [LARGE SCALE GENOMIC DNA]</scope>
    <source>
        <strain evidence="2 3">SS14</strain>
    </source>
</reference>
<dbReference type="Proteomes" id="UP000054279">
    <property type="component" value="Unassembled WGS sequence"/>
</dbReference>
<name>A0A0C9US61_SPHS4</name>
<accession>A0A0C9US61</accession>